<organism evidence="2 3">
    <name type="scientific">Cecembia lonarensis (strain CCUG 58316 / KCTC 22772 / LW9)</name>
    <dbReference type="NCBI Taxonomy" id="1225176"/>
    <lineage>
        <taxon>Bacteria</taxon>
        <taxon>Pseudomonadati</taxon>
        <taxon>Bacteroidota</taxon>
        <taxon>Cytophagia</taxon>
        <taxon>Cytophagales</taxon>
        <taxon>Cyclobacteriaceae</taxon>
        <taxon>Cecembia</taxon>
    </lineage>
</organism>
<feature type="transmembrane region" description="Helical" evidence="1">
    <location>
        <begin position="46"/>
        <end position="66"/>
    </location>
</feature>
<comment type="caution">
    <text evidence="2">The sequence shown here is derived from an EMBL/GenBank/DDBJ whole genome shotgun (WGS) entry which is preliminary data.</text>
</comment>
<proteinExistence type="predicted"/>
<dbReference type="AlphaFoldDB" id="K1LW11"/>
<feature type="transmembrane region" description="Helical" evidence="1">
    <location>
        <begin position="6"/>
        <end position="39"/>
    </location>
</feature>
<evidence type="ECO:0000313" key="2">
    <source>
        <dbReference type="EMBL" id="EKB48319.1"/>
    </source>
</evidence>
<gene>
    <name evidence="2" type="ORF">B879_03050</name>
</gene>
<evidence type="ECO:0000313" key="3">
    <source>
        <dbReference type="Proteomes" id="UP000004478"/>
    </source>
</evidence>
<keyword evidence="3" id="KW-1185">Reference proteome</keyword>
<accession>K1LW11</accession>
<keyword evidence="1" id="KW-0472">Membrane</keyword>
<name>K1LW11_CECL9</name>
<dbReference type="EMBL" id="AMGM01000057">
    <property type="protein sequence ID" value="EKB48319.1"/>
    <property type="molecule type" value="Genomic_DNA"/>
</dbReference>
<feature type="transmembrane region" description="Helical" evidence="1">
    <location>
        <begin position="86"/>
        <end position="110"/>
    </location>
</feature>
<protein>
    <submittedName>
        <fullName evidence="2">Uncharacterized protein</fullName>
    </submittedName>
</protein>
<dbReference type="RefSeq" id="WP_009186070.1">
    <property type="nucleotide sequence ID" value="NZ_AMGM01000057.1"/>
</dbReference>
<dbReference type="OrthoDB" id="840364at2"/>
<keyword evidence="1" id="KW-0812">Transmembrane</keyword>
<evidence type="ECO:0000256" key="1">
    <source>
        <dbReference type="SAM" id="Phobius"/>
    </source>
</evidence>
<reference evidence="2 3" key="1">
    <citation type="journal article" date="2012" name="J. Bacteriol.">
        <title>Draft Genome Sequence of Cecembia lonarensis Strain LW9T, Isolated from Lonar Lake, a Haloalkaline Lake in India.</title>
        <authorList>
            <person name="Shivaji S."/>
            <person name="Ara S."/>
            <person name="Singh A."/>
            <person name="Pinnaka A.K."/>
        </authorList>
    </citation>
    <scope>NUCLEOTIDE SEQUENCE [LARGE SCALE GENOMIC DNA]</scope>
    <source>
        <strain evidence="2 3">LW9</strain>
    </source>
</reference>
<sequence>MQKFLIIFILTALTVLFIGPYVPFWVLMLIVVLICYFTGAGAGSSFLSAGLSFGLVWFFMVIKVLISSNSDLPVHMADLMGLKNDNLLWFSTALLGFLIGGFSAMTGALLKKLFQARYEGVYRR</sequence>
<keyword evidence="1" id="KW-1133">Transmembrane helix</keyword>
<dbReference type="Proteomes" id="UP000004478">
    <property type="component" value="Unassembled WGS sequence"/>
</dbReference>